<proteinExistence type="predicted"/>
<dbReference type="AlphaFoldDB" id="A0A1I7ZQG0"/>
<sequence>MVFFSFIAAICDHRPVPHVSLLLLRPRGTPDFHAWRRLLSGGETPRRVLRAVARQYTVEALPRDLSTLPTSINVIQNQRSTL</sequence>
<protein>
    <submittedName>
        <fullName evidence="2">Secreted protein</fullName>
    </submittedName>
</protein>
<keyword evidence="1" id="KW-1185">Reference proteome</keyword>
<organism evidence="1 2">
    <name type="scientific">Steinernema glaseri</name>
    <dbReference type="NCBI Taxonomy" id="37863"/>
    <lineage>
        <taxon>Eukaryota</taxon>
        <taxon>Metazoa</taxon>
        <taxon>Ecdysozoa</taxon>
        <taxon>Nematoda</taxon>
        <taxon>Chromadorea</taxon>
        <taxon>Rhabditida</taxon>
        <taxon>Tylenchina</taxon>
        <taxon>Panagrolaimomorpha</taxon>
        <taxon>Strongyloidoidea</taxon>
        <taxon>Steinernematidae</taxon>
        <taxon>Steinernema</taxon>
    </lineage>
</organism>
<reference evidence="2" key="1">
    <citation type="submission" date="2016-11" db="UniProtKB">
        <authorList>
            <consortium name="WormBaseParasite"/>
        </authorList>
    </citation>
    <scope>IDENTIFICATION</scope>
</reference>
<evidence type="ECO:0000313" key="2">
    <source>
        <dbReference type="WBParaSite" id="L893_g28902.t1"/>
    </source>
</evidence>
<evidence type="ECO:0000313" key="1">
    <source>
        <dbReference type="Proteomes" id="UP000095287"/>
    </source>
</evidence>
<dbReference type="WBParaSite" id="L893_g28902.t1">
    <property type="protein sequence ID" value="L893_g28902.t1"/>
    <property type="gene ID" value="L893_g28902"/>
</dbReference>
<accession>A0A1I7ZQG0</accession>
<dbReference type="Proteomes" id="UP000095287">
    <property type="component" value="Unplaced"/>
</dbReference>
<name>A0A1I7ZQG0_9BILA</name>